<dbReference type="Pfam" id="PF00169">
    <property type="entry name" value="PH"/>
    <property type="match status" value="1"/>
</dbReference>
<dbReference type="InterPro" id="IPR000719">
    <property type="entry name" value="Prot_kinase_dom"/>
</dbReference>
<reference evidence="13" key="2">
    <citation type="journal article" date="2007" name="Science">
        <title>Draft genome sequence of the sexually transmitted pathogen Trichomonas vaginalis.</title>
        <authorList>
            <person name="Carlton J.M."/>
            <person name="Hirt R.P."/>
            <person name="Silva J.C."/>
            <person name="Delcher A.L."/>
            <person name="Schatz M."/>
            <person name="Zhao Q."/>
            <person name="Wortman J.R."/>
            <person name="Bidwell S.L."/>
            <person name="Alsmark U.C.M."/>
            <person name="Besteiro S."/>
            <person name="Sicheritz-Ponten T."/>
            <person name="Noel C.J."/>
            <person name="Dacks J.B."/>
            <person name="Foster P.G."/>
            <person name="Simillion C."/>
            <person name="Van de Peer Y."/>
            <person name="Miranda-Saavedra D."/>
            <person name="Barton G.J."/>
            <person name="Westrop G.D."/>
            <person name="Mueller S."/>
            <person name="Dessi D."/>
            <person name="Fiori P.L."/>
            <person name="Ren Q."/>
            <person name="Paulsen I."/>
            <person name="Zhang H."/>
            <person name="Bastida-Corcuera F.D."/>
            <person name="Simoes-Barbosa A."/>
            <person name="Brown M.T."/>
            <person name="Hayes R.D."/>
            <person name="Mukherjee M."/>
            <person name="Okumura C.Y."/>
            <person name="Schneider R."/>
            <person name="Smith A.J."/>
            <person name="Vanacova S."/>
            <person name="Villalvazo M."/>
            <person name="Haas B.J."/>
            <person name="Pertea M."/>
            <person name="Feldblyum T.V."/>
            <person name="Utterback T.R."/>
            <person name="Shu C.L."/>
            <person name="Osoegawa K."/>
            <person name="de Jong P.J."/>
            <person name="Hrdy I."/>
            <person name="Horvathova L."/>
            <person name="Zubacova Z."/>
            <person name="Dolezal P."/>
            <person name="Malik S.B."/>
            <person name="Logsdon J.M. Jr."/>
            <person name="Henze K."/>
            <person name="Gupta A."/>
            <person name="Wang C.C."/>
            <person name="Dunne R.L."/>
            <person name="Upcroft J.A."/>
            <person name="Upcroft P."/>
            <person name="White O."/>
            <person name="Salzberg S.L."/>
            <person name="Tang P."/>
            <person name="Chiu C.-H."/>
            <person name="Lee Y.-S."/>
            <person name="Embley T.M."/>
            <person name="Coombs G.H."/>
            <person name="Mottram J.C."/>
            <person name="Tachezy J."/>
            <person name="Fraser-Liggett C.M."/>
            <person name="Johnson P.J."/>
        </authorList>
    </citation>
    <scope>NUCLEOTIDE SEQUENCE [LARGE SCALE GENOMIC DNA]</scope>
    <source>
        <strain evidence="13">G3</strain>
    </source>
</reference>
<dbReference type="PANTHER" id="PTHR24351">
    <property type="entry name" value="RIBOSOMAL PROTEIN S6 KINASE"/>
    <property type="match status" value="1"/>
</dbReference>
<dbReference type="CDD" id="cd05123">
    <property type="entry name" value="STKc_AGC"/>
    <property type="match status" value="1"/>
</dbReference>
<dbReference type="PROSITE" id="PS50011">
    <property type="entry name" value="PROTEIN_KINASE_DOM"/>
    <property type="match status" value="1"/>
</dbReference>
<feature type="domain" description="Protein kinase" evidence="11">
    <location>
        <begin position="111"/>
        <end position="365"/>
    </location>
</feature>
<feature type="domain" description="AGC-kinase C-terminal" evidence="12">
    <location>
        <begin position="366"/>
        <end position="428"/>
    </location>
</feature>
<dbReference type="FunFam" id="3.30.200.20:FF:000042">
    <property type="entry name" value="Aurora kinase A"/>
    <property type="match status" value="1"/>
</dbReference>
<dbReference type="FunFam" id="2.30.29.30:FF:000350">
    <property type="entry name" value="AGC family protein kinase"/>
    <property type="match status" value="1"/>
</dbReference>
<sequence>MTDSEPIFAIKGWISQKTNLYRSDRKLYGVVTEEDFTTYQDEQQKILYKNINLNEIKLVSQLTGARPGFSITLENSKDELIFYCPSKHQAQKWICALQLKPVDTNVDITDFDYIKEIGRGGNAIVYVARNRLKDELVAIKTIEKAHISTDKHREHIQSERNTLMRARHPFIIHLFNAFQTNTHLLFVLEFAFGGDLHFQLSKNLCSIDNFQKKLYLAEIALAVKYLHSLGIIYRDLKPENILLDSRGHIKLADFGTARQCTSQCNSFCGTAEYLAPEIISKSSSQTFAIDWWSFGIVAYCLYTGSVPFSNNNNRKMLFDAICQKPVRIPKSMDPVLADFLTRLLEKNPAKRLGSPGFDVFEHEFWDDIDWDKVYKCEYHPTFVPLVDEGDPGYNFESEDSIIEPDSLDGEETFPRFDEFSYEDLTVLV</sequence>
<keyword evidence="14" id="KW-1185">Reference proteome</keyword>
<evidence type="ECO:0000256" key="9">
    <source>
        <dbReference type="RuleBase" id="RU000304"/>
    </source>
</evidence>
<accession>A2DJV4</accession>
<dbReference type="InterPro" id="IPR011009">
    <property type="entry name" value="Kinase-like_dom_sf"/>
</dbReference>
<keyword evidence="5 8" id="KW-0547">Nucleotide-binding</keyword>
<evidence type="ECO:0000256" key="2">
    <source>
        <dbReference type="ARBA" id="ARBA00022527"/>
    </source>
</evidence>
<dbReference type="OrthoDB" id="6764942at2759"/>
<proteinExistence type="inferred from homology"/>
<dbReference type="GO" id="GO:0004674">
    <property type="term" value="F:protein serine/threonine kinase activity"/>
    <property type="evidence" value="ECO:0000318"/>
    <property type="project" value="GO_Central"/>
</dbReference>
<dbReference type="SMR" id="A2DJV4"/>
<evidence type="ECO:0000256" key="4">
    <source>
        <dbReference type="ARBA" id="ARBA00022679"/>
    </source>
</evidence>
<evidence type="ECO:0000259" key="12">
    <source>
        <dbReference type="PROSITE" id="PS51285"/>
    </source>
</evidence>
<dbReference type="InterPro" id="IPR017441">
    <property type="entry name" value="Protein_kinase_ATP_BS"/>
</dbReference>
<dbReference type="InterPro" id="IPR001849">
    <property type="entry name" value="PH_domain"/>
</dbReference>
<evidence type="ECO:0000256" key="3">
    <source>
        <dbReference type="ARBA" id="ARBA00022553"/>
    </source>
</evidence>
<evidence type="ECO:0000256" key="5">
    <source>
        <dbReference type="ARBA" id="ARBA00022741"/>
    </source>
</evidence>
<dbReference type="InterPro" id="IPR008271">
    <property type="entry name" value="Ser/Thr_kinase_AS"/>
</dbReference>
<keyword evidence="4" id="KW-0808">Transferase</keyword>
<dbReference type="GO" id="GO:0005524">
    <property type="term" value="F:ATP binding"/>
    <property type="evidence" value="ECO:0007669"/>
    <property type="project" value="UniProtKB-UniRule"/>
</dbReference>
<evidence type="ECO:0000256" key="7">
    <source>
        <dbReference type="ARBA" id="ARBA00022840"/>
    </source>
</evidence>
<dbReference type="eggNOG" id="KOG0598">
    <property type="taxonomic scope" value="Eukaryota"/>
</dbReference>
<dbReference type="RefSeq" id="XP_001580304.1">
    <property type="nucleotide sequence ID" value="XM_001580254.1"/>
</dbReference>
<dbReference type="SUPFAM" id="SSF56112">
    <property type="entry name" value="Protein kinase-like (PK-like)"/>
    <property type="match status" value="1"/>
</dbReference>
<dbReference type="PROSITE" id="PS00108">
    <property type="entry name" value="PROTEIN_KINASE_ST"/>
    <property type="match status" value="1"/>
</dbReference>
<dbReference type="SUPFAM" id="SSF50729">
    <property type="entry name" value="PH domain-like"/>
    <property type="match status" value="1"/>
</dbReference>
<evidence type="ECO:0000313" key="13">
    <source>
        <dbReference type="EMBL" id="EAY19318.1"/>
    </source>
</evidence>
<dbReference type="Proteomes" id="UP000001542">
    <property type="component" value="Unassembled WGS sequence"/>
</dbReference>
<dbReference type="EMBL" id="DS113209">
    <property type="protein sequence ID" value="EAY19318.1"/>
    <property type="molecule type" value="Genomic_DNA"/>
</dbReference>
<dbReference type="PROSITE" id="PS51285">
    <property type="entry name" value="AGC_KINASE_CTER"/>
    <property type="match status" value="1"/>
</dbReference>
<dbReference type="AlphaFoldDB" id="A2DJV4"/>
<dbReference type="STRING" id="5722.A2DJV4"/>
<evidence type="ECO:0000256" key="8">
    <source>
        <dbReference type="PROSITE-ProRule" id="PRU10141"/>
    </source>
</evidence>
<keyword evidence="7 8" id="KW-0067">ATP-binding</keyword>
<dbReference type="GO" id="GO:0035556">
    <property type="term" value="P:intracellular signal transduction"/>
    <property type="evidence" value="ECO:0000318"/>
    <property type="project" value="GO_Central"/>
</dbReference>
<evidence type="ECO:0000256" key="1">
    <source>
        <dbReference type="ARBA" id="ARBA00006935"/>
    </source>
</evidence>
<organism evidence="13 14">
    <name type="scientific">Trichomonas vaginalis (strain ATCC PRA-98 / G3)</name>
    <dbReference type="NCBI Taxonomy" id="412133"/>
    <lineage>
        <taxon>Eukaryota</taxon>
        <taxon>Metamonada</taxon>
        <taxon>Parabasalia</taxon>
        <taxon>Trichomonadida</taxon>
        <taxon>Trichomonadidae</taxon>
        <taxon>Trichomonas</taxon>
    </lineage>
</organism>
<keyword evidence="3" id="KW-0597">Phosphoprotein</keyword>
<dbReference type="PROSITE" id="PS00107">
    <property type="entry name" value="PROTEIN_KINASE_ATP"/>
    <property type="match status" value="1"/>
</dbReference>
<dbReference type="InterPro" id="IPR000961">
    <property type="entry name" value="AGC-kinase_C"/>
</dbReference>
<evidence type="ECO:0000256" key="6">
    <source>
        <dbReference type="ARBA" id="ARBA00022777"/>
    </source>
</evidence>
<dbReference type="InterPro" id="IPR011993">
    <property type="entry name" value="PH-like_dom_sf"/>
</dbReference>
<keyword evidence="6 13" id="KW-0418">Kinase</keyword>
<name>A2DJV4_TRIV3</name>
<dbReference type="Gene3D" id="3.30.200.20">
    <property type="entry name" value="Phosphorylase Kinase, domain 1"/>
    <property type="match status" value="1"/>
</dbReference>
<dbReference type="InterPro" id="IPR045270">
    <property type="entry name" value="STKc_AGC"/>
</dbReference>
<dbReference type="Gene3D" id="1.10.510.10">
    <property type="entry name" value="Transferase(Phosphotransferase) domain 1"/>
    <property type="match status" value="1"/>
</dbReference>
<keyword evidence="2 9" id="KW-0723">Serine/threonine-protein kinase</keyword>
<dbReference type="Pfam" id="PF00069">
    <property type="entry name" value="Pkinase"/>
    <property type="match status" value="1"/>
</dbReference>
<dbReference type="VEuPathDB" id="TrichDB:TVAG_452320"/>
<comment type="similarity">
    <text evidence="1">Belongs to the protein kinase superfamily. AGC Ser/Thr protein kinase family. RAC subfamily.</text>
</comment>
<dbReference type="InParanoid" id="A2DJV4"/>
<feature type="binding site" evidence="8">
    <location>
        <position position="140"/>
    </location>
    <ligand>
        <name>ATP</name>
        <dbReference type="ChEBI" id="CHEBI:30616"/>
    </ligand>
</feature>
<protein>
    <submittedName>
        <fullName evidence="13">AGC family protein kinase</fullName>
    </submittedName>
</protein>
<evidence type="ECO:0000313" key="14">
    <source>
        <dbReference type="Proteomes" id="UP000001542"/>
    </source>
</evidence>
<dbReference type="VEuPathDB" id="TrichDB:TVAGG3_0290350"/>
<reference evidence="13" key="1">
    <citation type="submission" date="2006-10" db="EMBL/GenBank/DDBJ databases">
        <authorList>
            <person name="Amadeo P."/>
            <person name="Zhao Q."/>
            <person name="Wortman J."/>
            <person name="Fraser-Liggett C."/>
            <person name="Carlton J."/>
        </authorList>
    </citation>
    <scope>NUCLEOTIDE SEQUENCE</scope>
    <source>
        <strain evidence="13">G3</strain>
    </source>
</reference>
<evidence type="ECO:0000259" key="10">
    <source>
        <dbReference type="PROSITE" id="PS50003"/>
    </source>
</evidence>
<dbReference type="KEGG" id="tva:5464843"/>
<dbReference type="SMART" id="SM00220">
    <property type="entry name" value="S_TKc"/>
    <property type="match status" value="1"/>
</dbReference>
<gene>
    <name evidence="13" type="ORF">TVAG_452320</name>
</gene>
<feature type="domain" description="PH" evidence="10">
    <location>
        <begin position="7"/>
        <end position="102"/>
    </location>
</feature>
<dbReference type="FunFam" id="1.10.510.10:FF:000008">
    <property type="entry name" value="Non-specific serine/threonine protein kinase"/>
    <property type="match status" value="1"/>
</dbReference>
<dbReference type="Gene3D" id="2.30.29.30">
    <property type="entry name" value="Pleckstrin-homology domain (PH domain)/Phosphotyrosine-binding domain (PTB)"/>
    <property type="match status" value="1"/>
</dbReference>
<dbReference type="SMART" id="SM00233">
    <property type="entry name" value="PH"/>
    <property type="match status" value="1"/>
</dbReference>
<dbReference type="PROSITE" id="PS50003">
    <property type="entry name" value="PH_DOMAIN"/>
    <property type="match status" value="1"/>
</dbReference>
<evidence type="ECO:0000259" key="11">
    <source>
        <dbReference type="PROSITE" id="PS50011"/>
    </source>
</evidence>